<gene>
    <name evidence="1" type="ORF">CSSPJE1EN1_LOCUS6789</name>
</gene>
<dbReference type="EMBL" id="OZ020109">
    <property type="protein sequence ID" value="CAK9261311.1"/>
    <property type="molecule type" value="Genomic_DNA"/>
</dbReference>
<proteinExistence type="predicted"/>
<evidence type="ECO:0000313" key="1">
    <source>
        <dbReference type="EMBL" id="CAK9261311.1"/>
    </source>
</evidence>
<organism evidence="1 2">
    <name type="scientific">Sphagnum jensenii</name>
    <dbReference type="NCBI Taxonomy" id="128206"/>
    <lineage>
        <taxon>Eukaryota</taxon>
        <taxon>Viridiplantae</taxon>
        <taxon>Streptophyta</taxon>
        <taxon>Embryophyta</taxon>
        <taxon>Bryophyta</taxon>
        <taxon>Sphagnophytina</taxon>
        <taxon>Sphagnopsida</taxon>
        <taxon>Sphagnales</taxon>
        <taxon>Sphagnaceae</taxon>
        <taxon>Sphagnum</taxon>
    </lineage>
</organism>
<accession>A0ABP0W5U4</accession>
<dbReference type="Proteomes" id="UP001497444">
    <property type="component" value="Chromosome 14"/>
</dbReference>
<evidence type="ECO:0000313" key="2">
    <source>
        <dbReference type="Proteomes" id="UP001497444"/>
    </source>
</evidence>
<reference evidence="1" key="1">
    <citation type="submission" date="2024-02" db="EMBL/GenBank/DDBJ databases">
        <authorList>
            <consortium name="ELIXIR-Norway"/>
            <consortium name="Elixir Norway"/>
        </authorList>
    </citation>
    <scope>NUCLEOTIDE SEQUENCE</scope>
</reference>
<name>A0ABP0W5U4_9BRYO</name>
<keyword evidence="2" id="KW-1185">Reference proteome</keyword>
<protein>
    <submittedName>
        <fullName evidence="1">Uncharacterized protein</fullName>
    </submittedName>
</protein>
<sequence length="79" mass="8866">MICSLILGAHKISGTPCDFIFTSLGELQMPSVRLSLGRRGPIRRGLAWAGVYWRRTDVYGMVVYKNNLRCVAGTRYSMP</sequence>